<evidence type="ECO:0000313" key="3">
    <source>
        <dbReference type="EMBL" id="KAK4375097.1"/>
    </source>
</evidence>
<dbReference type="Pfam" id="PF13456">
    <property type="entry name" value="RVT_3"/>
    <property type="match status" value="1"/>
</dbReference>
<organism evidence="3 4">
    <name type="scientific">Anisodus tanguticus</name>
    <dbReference type="NCBI Taxonomy" id="243964"/>
    <lineage>
        <taxon>Eukaryota</taxon>
        <taxon>Viridiplantae</taxon>
        <taxon>Streptophyta</taxon>
        <taxon>Embryophyta</taxon>
        <taxon>Tracheophyta</taxon>
        <taxon>Spermatophyta</taxon>
        <taxon>Magnoliopsida</taxon>
        <taxon>eudicotyledons</taxon>
        <taxon>Gunneridae</taxon>
        <taxon>Pentapetalae</taxon>
        <taxon>asterids</taxon>
        <taxon>lamiids</taxon>
        <taxon>Solanales</taxon>
        <taxon>Solanaceae</taxon>
        <taxon>Solanoideae</taxon>
        <taxon>Hyoscyameae</taxon>
        <taxon>Anisodus</taxon>
    </lineage>
</organism>
<feature type="region of interest" description="Disordered" evidence="1">
    <location>
        <begin position="33"/>
        <end position="54"/>
    </location>
</feature>
<dbReference type="InterPro" id="IPR012337">
    <property type="entry name" value="RNaseH-like_sf"/>
</dbReference>
<gene>
    <name evidence="3" type="ORF">RND71_005774</name>
</gene>
<sequence length="130" mass="14500">MNGITPSLEMLSLKTWLRRLSVSLPQLNREGDKDQAYTKDYPNQMGNPGPGGGGGCLRDHNGDMVMAFSLFLGHCTNNIAEASAILIGMIWCIDNEVLNVIIESDSLIVIDAINKKNTSHWKIKRHYRKD</sequence>
<dbReference type="PROSITE" id="PS50879">
    <property type="entry name" value="RNASE_H_1"/>
    <property type="match status" value="1"/>
</dbReference>
<proteinExistence type="predicted"/>
<dbReference type="Proteomes" id="UP001291623">
    <property type="component" value="Unassembled WGS sequence"/>
</dbReference>
<comment type="caution">
    <text evidence="3">The sequence shown here is derived from an EMBL/GenBank/DDBJ whole genome shotgun (WGS) entry which is preliminary data.</text>
</comment>
<dbReference type="InterPro" id="IPR002156">
    <property type="entry name" value="RNaseH_domain"/>
</dbReference>
<reference evidence="3" key="1">
    <citation type="submission" date="2023-12" db="EMBL/GenBank/DDBJ databases">
        <title>Genome assembly of Anisodus tanguticus.</title>
        <authorList>
            <person name="Wang Y.-J."/>
        </authorList>
    </citation>
    <scope>NUCLEOTIDE SEQUENCE</scope>
    <source>
        <strain evidence="3">KB-2021</strain>
        <tissue evidence="3">Leaf</tissue>
    </source>
</reference>
<accession>A0AAE1VN11</accession>
<evidence type="ECO:0000256" key="1">
    <source>
        <dbReference type="SAM" id="MobiDB-lite"/>
    </source>
</evidence>
<dbReference type="PANTHER" id="PTHR47723:SF19">
    <property type="entry name" value="POLYNUCLEOTIDYL TRANSFERASE, RIBONUCLEASE H-LIKE SUPERFAMILY PROTEIN"/>
    <property type="match status" value="1"/>
</dbReference>
<dbReference type="EMBL" id="JAVYJV010000003">
    <property type="protein sequence ID" value="KAK4375097.1"/>
    <property type="molecule type" value="Genomic_DNA"/>
</dbReference>
<feature type="domain" description="RNase H type-1" evidence="2">
    <location>
        <begin position="30"/>
        <end position="130"/>
    </location>
</feature>
<evidence type="ECO:0000259" key="2">
    <source>
        <dbReference type="PROSITE" id="PS50879"/>
    </source>
</evidence>
<dbReference type="CDD" id="cd06222">
    <property type="entry name" value="RNase_H_like"/>
    <property type="match status" value="1"/>
</dbReference>
<dbReference type="GO" id="GO:0003676">
    <property type="term" value="F:nucleic acid binding"/>
    <property type="evidence" value="ECO:0007669"/>
    <property type="project" value="InterPro"/>
</dbReference>
<dbReference type="SUPFAM" id="SSF53098">
    <property type="entry name" value="Ribonuclease H-like"/>
    <property type="match status" value="1"/>
</dbReference>
<protein>
    <recommendedName>
        <fullName evidence="2">RNase H type-1 domain-containing protein</fullName>
    </recommendedName>
</protein>
<dbReference type="InterPro" id="IPR036397">
    <property type="entry name" value="RNaseH_sf"/>
</dbReference>
<dbReference type="GO" id="GO:0004523">
    <property type="term" value="F:RNA-DNA hybrid ribonuclease activity"/>
    <property type="evidence" value="ECO:0007669"/>
    <property type="project" value="InterPro"/>
</dbReference>
<dbReference type="InterPro" id="IPR053151">
    <property type="entry name" value="RNase_H-like"/>
</dbReference>
<dbReference type="PANTHER" id="PTHR47723">
    <property type="entry name" value="OS05G0353850 PROTEIN"/>
    <property type="match status" value="1"/>
</dbReference>
<keyword evidence="4" id="KW-1185">Reference proteome</keyword>
<evidence type="ECO:0000313" key="4">
    <source>
        <dbReference type="Proteomes" id="UP001291623"/>
    </source>
</evidence>
<name>A0AAE1VN11_9SOLA</name>
<dbReference type="InterPro" id="IPR044730">
    <property type="entry name" value="RNase_H-like_dom_plant"/>
</dbReference>
<dbReference type="Gene3D" id="3.30.420.10">
    <property type="entry name" value="Ribonuclease H-like superfamily/Ribonuclease H"/>
    <property type="match status" value="1"/>
</dbReference>
<dbReference type="AlphaFoldDB" id="A0AAE1VN11"/>